<evidence type="ECO:0000256" key="6">
    <source>
        <dbReference type="ARBA" id="ARBA00022845"/>
    </source>
</evidence>
<feature type="domain" description="Nanos-type" evidence="9">
    <location>
        <begin position="76"/>
        <end position="130"/>
    </location>
</feature>
<dbReference type="InterPro" id="IPR038129">
    <property type="entry name" value="Nanos_sf"/>
</dbReference>
<evidence type="ECO:0000313" key="11">
    <source>
        <dbReference type="Proteomes" id="UP000678393"/>
    </source>
</evidence>
<keyword evidence="3" id="KW-0479">Metal-binding</keyword>
<comment type="similarity">
    <text evidence="8">Belongs to the nanos family.</text>
</comment>
<sequence length="153" mass="17671">MQEVGIDEDTAAEEFNYNGVTKDLDRMDILAIESRRRNWLRSQGLEVSDEAFQETLEATREEIIRTCPVRPKKHQVCVFCKNNKEREEVYTSHMLKDSLDRVICPILSKYTCPVCYATGANAHTKKYCPKYDGISTVNLLLQTPRNCSGKYRK</sequence>
<comment type="subcellular location">
    <subcellularLocation>
        <location evidence="1">Cytoplasm</location>
    </subcellularLocation>
</comment>
<accession>A0A8S3ZW12</accession>
<comment type="caution">
    <text evidence="10">The sequence shown here is derived from an EMBL/GenBank/DDBJ whole genome shotgun (WGS) entry which is preliminary data.</text>
</comment>
<dbReference type="Pfam" id="PF05741">
    <property type="entry name" value="zf-nanos"/>
    <property type="match status" value="1"/>
</dbReference>
<organism evidence="10 11">
    <name type="scientific">Candidula unifasciata</name>
    <dbReference type="NCBI Taxonomy" id="100452"/>
    <lineage>
        <taxon>Eukaryota</taxon>
        <taxon>Metazoa</taxon>
        <taxon>Spiralia</taxon>
        <taxon>Lophotrochozoa</taxon>
        <taxon>Mollusca</taxon>
        <taxon>Gastropoda</taxon>
        <taxon>Heterobranchia</taxon>
        <taxon>Euthyneura</taxon>
        <taxon>Panpulmonata</taxon>
        <taxon>Eupulmonata</taxon>
        <taxon>Stylommatophora</taxon>
        <taxon>Helicina</taxon>
        <taxon>Helicoidea</taxon>
        <taxon>Geomitridae</taxon>
        <taxon>Candidula</taxon>
    </lineage>
</organism>
<evidence type="ECO:0000256" key="2">
    <source>
        <dbReference type="ARBA" id="ARBA00022490"/>
    </source>
</evidence>
<evidence type="ECO:0000259" key="9">
    <source>
        <dbReference type="PROSITE" id="PS51522"/>
    </source>
</evidence>
<dbReference type="InterPro" id="IPR008705">
    <property type="entry name" value="Nanos/Xcar2"/>
</dbReference>
<dbReference type="Proteomes" id="UP000678393">
    <property type="component" value="Unassembled WGS sequence"/>
</dbReference>
<gene>
    <name evidence="10" type="ORF">CUNI_LOCUS16149</name>
</gene>
<keyword evidence="4 8" id="KW-0863">Zinc-finger</keyword>
<dbReference type="EMBL" id="CAJHNH020004124">
    <property type="protein sequence ID" value="CAG5130591.1"/>
    <property type="molecule type" value="Genomic_DNA"/>
</dbReference>
<evidence type="ECO:0000256" key="3">
    <source>
        <dbReference type="ARBA" id="ARBA00022723"/>
    </source>
</evidence>
<name>A0A8S3ZW12_9EUPU</name>
<evidence type="ECO:0000256" key="4">
    <source>
        <dbReference type="ARBA" id="ARBA00022771"/>
    </source>
</evidence>
<dbReference type="AlphaFoldDB" id="A0A8S3ZW12"/>
<dbReference type="GO" id="GO:0006417">
    <property type="term" value="P:regulation of translation"/>
    <property type="evidence" value="ECO:0007669"/>
    <property type="project" value="UniProtKB-UniRule"/>
</dbReference>
<protein>
    <recommendedName>
        <fullName evidence="9">Nanos-type domain-containing protein</fullName>
    </recommendedName>
</protein>
<keyword evidence="2" id="KW-0963">Cytoplasm</keyword>
<evidence type="ECO:0000256" key="1">
    <source>
        <dbReference type="ARBA" id="ARBA00004496"/>
    </source>
</evidence>
<reference evidence="10" key="1">
    <citation type="submission" date="2021-04" db="EMBL/GenBank/DDBJ databases">
        <authorList>
            <consortium name="Molecular Ecology Group"/>
        </authorList>
    </citation>
    <scope>NUCLEOTIDE SEQUENCE</scope>
</reference>
<dbReference type="GO" id="GO:0008270">
    <property type="term" value="F:zinc ion binding"/>
    <property type="evidence" value="ECO:0007669"/>
    <property type="project" value="UniProtKB-KW"/>
</dbReference>
<keyword evidence="6 8" id="KW-0810">Translation regulation</keyword>
<dbReference type="PROSITE" id="PS51522">
    <property type="entry name" value="ZF_NANOS"/>
    <property type="match status" value="1"/>
</dbReference>
<dbReference type="GO" id="GO:0003723">
    <property type="term" value="F:RNA binding"/>
    <property type="evidence" value="ECO:0007669"/>
    <property type="project" value="UniProtKB-UniRule"/>
</dbReference>
<dbReference type="GO" id="GO:0005737">
    <property type="term" value="C:cytoplasm"/>
    <property type="evidence" value="ECO:0007669"/>
    <property type="project" value="UniProtKB-SubCell"/>
</dbReference>
<evidence type="ECO:0000256" key="5">
    <source>
        <dbReference type="ARBA" id="ARBA00022833"/>
    </source>
</evidence>
<keyword evidence="5" id="KW-0862">Zinc</keyword>
<dbReference type="Gene3D" id="4.10.60.30">
    <property type="entry name" value="Nanos, RNA-binding domain"/>
    <property type="match status" value="1"/>
</dbReference>
<keyword evidence="7 8" id="KW-0694">RNA-binding</keyword>
<dbReference type="OrthoDB" id="10010129at2759"/>
<evidence type="ECO:0000256" key="8">
    <source>
        <dbReference type="PROSITE-ProRule" id="PRU00855"/>
    </source>
</evidence>
<dbReference type="PANTHER" id="PTHR12887">
    <property type="entry name" value="NANOS PROTEIN"/>
    <property type="match status" value="1"/>
</dbReference>
<evidence type="ECO:0000313" key="10">
    <source>
        <dbReference type="EMBL" id="CAG5130591.1"/>
    </source>
</evidence>
<dbReference type="InterPro" id="IPR024161">
    <property type="entry name" value="Znf_nanos-typ"/>
</dbReference>
<proteinExistence type="inferred from homology"/>
<evidence type="ECO:0000256" key="7">
    <source>
        <dbReference type="ARBA" id="ARBA00022884"/>
    </source>
</evidence>
<keyword evidence="11" id="KW-1185">Reference proteome</keyword>